<dbReference type="InterPro" id="IPR054129">
    <property type="entry name" value="DesT_TetR_C"/>
</dbReference>
<evidence type="ECO:0000256" key="4">
    <source>
        <dbReference type="PROSITE-ProRule" id="PRU00335"/>
    </source>
</evidence>
<dbReference type="PANTHER" id="PTHR43479:SF11">
    <property type="entry name" value="ACREF_ENVCD OPERON REPRESSOR-RELATED"/>
    <property type="match status" value="1"/>
</dbReference>
<protein>
    <submittedName>
        <fullName evidence="6">TetR family transcriptional regulator</fullName>
    </submittedName>
</protein>
<dbReference type="Gene3D" id="1.10.357.10">
    <property type="entry name" value="Tetracycline Repressor, domain 2"/>
    <property type="match status" value="1"/>
</dbReference>
<keyword evidence="3" id="KW-0804">Transcription</keyword>
<dbReference type="InterPro" id="IPR050624">
    <property type="entry name" value="HTH-type_Tx_Regulator"/>
</dbReference>
<dbReference type="RefSeq" id="WP_229705188.1">
    <property type="nucleotide sequence ID" value="NZ_BMCS01000002.1"/>
</dbReference>
<dbReference type="InterPro" id="IPR009057">
    <property type="entry name" value="Homeodomain-like_sf"/>
</dbReference>
<keyword evidence="2 4" id="KW-0238">DNA-binding</keyword>
<evidence type="ECO:0000256" key="3">
    <source>
        <dbReference type="ARBA" id="ARBA00023163"/>
    </source>
</evidence>
<keyword evidence="7" id="KW-1185">Reference proteome</keyword>
<dbReference type="InterPro" id="IPR001647">
    <property type="entry name" value="HTH_TetR"/>
</dbReference>
<feature type="domain" description="HTH tetR-type" evidence="5">
    <location>
        <begin position="12"/>
        <end position="72"/>
    </location>
</feature>
<dbReference type="PANTHER" id="PTHR43479">
    <property type="entry name" value="ACREF/ENVCD OPERON REPRESSOR-RELATED"/>
    <property type="match status" value="1"/>
</dbReference>
<comment type="caution">
    <text evidence="6">The sequence shown here is derived from an EMBL/GenBank/DDBJ whole genome shotgun (WGS) entry which is preliminary data.</text>
</comment>
<accession>A0ABQ1V1A3</accession>
<organism evidence="6 7">
    <name type="scientific">Williamsia phyllosphaerae</name>
    <dbReference type="NCBI Taxonomy" id="885042"/>
    <lineage>
        <taxon>Bacteria</taxon>
        <taxon>Bacillati</taxon>
        <taxon>Actinomycetota</taxon>
        <taxon>Actinomycetes</taxon>
        <taxon>Mycobacteriales</taxon>
        <taxon>Nocardiaceae</taxon>
        <taxon>Williamsia</taxon>
    </lineage>
</organism>
<evidence type="ECO:0000256" key="1">
    <source>
        <dbReference type="ARBA" id="ARBA00023015"/>
    </source>
</evidence>
<evidence type="ECO:0000256" key="2">
    <source>
        <dbReference type="ARBA" id="ARBA00023125"/>
    </source>
</evidence>
<dbReference type="Pfam" id="PF00440">
    <property type="entry name" value="TetR_N"/>
    <property type="match status" value="1"/>
</dbReference>
<evidence type="ECO:0000313" key="7">
    <source>
        <dbReference type="Proteomes" id="UP000632454"/>
    </source>
</evidence>
<dbReference type="SUPFAM" id="SSF46689">
    <property type="entry name" value="Homeodomain-like"/>
    <property type="match status" value="1"/>
</dbReference>
<evidence type="ECO:0000313" key="6">
    <source>
        <dbReference type="EMBL" id="GGF30936.1"/>
    </source>
</evidence>
<evidence type="ECO:0000259" key="5">
    <source>
        <dbReference type="PROSITE" id="PS50977"/>
    </source>
</evidence>
<dbReference type="EMBL" id="BMCS01000002">
    <property type="protein sequence ID" value="GGF30936.1"/>
    <property type="molecule type" value="Genomic_DNA"/>
</dbReference>
<name>A0ABQ1V1A3_9NOCA</name>
<gene>
    <name evidence="6" type="ORF">GCM10007298_28510</name>
</gene>
<sequence length="200" mass="22371">MTQAKRTRMSPEARREQLIEHGMSMLADRTLDQVTIDAIAESVGVSRALLFHYFESKQDFHVAIAREQSRQMLECTEPDLSLADPMLILRGSMSAFVEYVSEHRHVYVTLLRGAIGADPAMQEVFEETRSVMADRVLAQAWTLDLRPTPLVRIAVDGWMAFVEEVTVAWLTGDDDIEREHLLDLITSSLPLLGGAAAASE</sequence>
<dbReference type="Proteomes" id="UP000632454">
    <property type="component" value="Unassembled WGS sequence"/>
</dbReference>
<reference evidence="7" key="1">
    <citation type="journal article" date="2019" name="Int. J. Syst. Evol. Microbiol.">
        <title>The Global Catalogue of Microorganisms (GCM) 10K type strain sequencing project: providing services to taxonomists for standard genome sequencing and annotation.</title>
        <authorList>
            <consortium name="The Broad Institute Genomics Platform"/>
            <consortium name="The Broad Institute Genome Sequencing Center for Infectious Disease"/>
            <person name="Wu L."/>
            <person name="Ma J."/>
        </authorList>
    </citation>
    <scope>NUCLEOTIDE SEQUENCE [LARGE SCALE GENOMIC DNA]</scope>
    <source>
        <strain evidence="7">CCM 7855</strain>
    </source>
</reference>
<feature type="DNA-binding region" description="H-T-H motif" evidence="4">
    <location>
        <begin position="35"/>
        <end position="54"/>
    </location>
</feature>
<dbReference type="Pfam" id="PF21943">
    <property type="entry name" value="TetR_C_46"/>
    <property type="match status" value="1"/>
</dbReference>
<dbReference type="PROSITE" id="PS50977">
    <property type="entry name" value="HTH_TETR_2"/>
    <property type="match status" value="1"/>
</dbReference>
<keyword evidence="1" id="KW-0805">Transcription regulation</keyword>
<proteinExistence type="predicted"/>